<accession>A0A6A6MIH5</accession>
<evidence type="ECO:0000313" key="4">
    <source>
        <dbReference type="Proteomes" id="UP000467840"/>
    </source>
</evidence>
<feature type="transmembrane region" description="Helical" evidence="2">
    <location>
        <begin position="439"/>
        <end position="459"/>
    </location>
</feature>
<feature type="transmembrane region" description="Helical" evidence="2">
    <location>
        <begin position="300"/>
        <end position="325"/>
    </location>
</feature>
<evidence type="ECO:0008006" key="5">
    <source>
        <dbReference type="Google" id="ProtNLM"/>
    </source>
</evidence>
<feature type="transmembrane region" description="Helical" evidence="2">
    <location>
        <begin position="407"/>
        <end position="427"/>
    </location>
</feature>
<protein>
    <recommendedName>
        <fullName evidence="5">Transmembrane protein</fullName>
    </recommendedName>
</protein>
<evidence type="ECO:0000256" key="1">
    <source>
        <dbReference type="SAM" id="MobiDB-lite"/>
    </source>
</evidence>
<keyword evidence="2" id="KW-1133">Transmembrane helix</keyword>
<feature type="compositionally biased region" description="Polar residues" evidence="1">
    <location>
        <begin position="173"/>
        <end position="188"/>
    </location>
</feature>
<reference evidence="3 4" key="1">
    <citation type="journal article" date="2020" name="Mol. Plant">
        <title>The Chromosome-Based Rubber Tree Genome Provides New Insights into Spurge Genome Evolution and Rubber Biosynthesis.</title>
        <authorList>
            <person name="Liu J."/>
            <person name="Shi C."/>
            <person name="Shi C.C."/>
            <person name="Li W."/>
            <person name="Zhang Q.J."/>
            <person name="Zhang Y."/>
            <person name="Li K."/>
            <person name="Lu H.F."/>
            <person name="Shi C."/>
            <person name="Zhu S.T."/>
            <person name="Xiao Z.Y."/>
            <person name="Nan H."/>
            <person name="Yue Y."/>
            <person name="Zhu X.G."/>
            <person name="Wu Y."/>
            <person name="Hong X.N."/>
            <person name="Fan G.Y."/>
            <person name="Tong Y."/>
            <person name="Zhang D."/>
            <person name="Mao C.L."/>
            <person name="Liu Y.L."/>
            <person name="Hao S.J."/>
            <person name="Liu W.Q."/>
            <person name="Lv M.Q."/>
            <person name="Zhang H.B."/>
            <person name="Liu Y."/>
            <person name="Hu-Tang G.R."/>
            <person name="Wang J.P."/>
            <person name="Wang J.H."/>
            <person name="Sun Y.H."/>
            <person name="Ni S.B."/>
            <person name="Chen W.B."/>
            <person name="Zhang X.C."/>
            <person name="Jiao Y.N."/>
            <person name="Eichler E.E."/>
            <person name="Li G.H."/>
            <person name="Liu X."/>
            <person name="Gao L.Z."/>
        </authorList>
    </citation>
    <scope>NUCLEOTIDE SEQUENCE [LARGE SCALE GENOMIC DNA]</scope>
    <source>
        <strain evidence="4">cv. GT1</strain>
        <tissue evidence="3">Leaf</tissue>
    </source>
</reference>
<keyword evidence="2" id="KW-0812">Transmembrane</keyword>
<organism evidence="3 4">
    <name type="scientific">Hevea brasiliensis</name>
    <name type="common">Para rubber tree</name>
    <name type="synonym">Siphonia brasiliensis</name>
    <dbReference type="NCBI Taxonomy" id="3981"/>
    <lineage>
        <taxon>Eukaryota</taxon>
        <taxon>Viridiplantae</taxon>
        <taxon>Streptophyta</taxon>
        <taxon>Embryophyta</taxon>
        <taxon>Tracheophyta</taxon>
        <taxon>Spermatophyta</taxon>
        <taxon>Magnoliopsida</taxon>
        <taxon>eudicotyledons</taxon>
        <taxon>Gunneridae</taxon>
        <taxon>Pentapetalae</taxon>
        <taxon>rosids</taxon>
        <taxon>fabids</taxon>
        <taxon>Malpighiales</taxon>
        <taxon>Euphorbiaceae</taxon>
        <taxon>Crotonoideae</taxon>
        <taxon>Micrandreae</taxon>
        <taxon>Hevea</taxon>
    </lineage>
</organism>
<keyword evidence="2" id="KW-0472">Membrane</keyword>
<feature type="compositionally biased region" description="Low complexity" evidence="1">
    <location>
        <begin position="69"/>
        <end position="82"/>
    </location>
</feature>
<dbReference type="Proteomes" id="UP000467840">
    <property type="component" value="Chromosome 14"/>
</dbReference>
<feature type="transmembrane region" description="Helical" evidence="2">
    <location>
        <begin position="465"/>
        <end position="484"/>
    </location>
</feature>
<evidence type="ECO:0000313" key="3">
    <source>
        <dbReference type="EMBL" id="KAF2312767.1"/>
    </source>
</evidence>
<feature type="compositionally biased region" description="Low complexity" evidence="1">
    <location>
        <begin position="35"/>
        <end position="54"/>
    </location>
</feature>
<comment type="caution">
    <text evidence="3">The sequence shown here is derived from an EMBL/GenBank/DDBJ whole genome shotgun (WGS) entry which is preliminary data.</text>
</comment>
<feature type="region of interest" description="Disordered" evidence="1">
    <location>
        <begin position="165"/>
        <end position="189"/>
    </location>
</feature>
<dbReference type="AlphaFoldDB" id="A0A6A6MIH5"/>
<feature type="compositionally biased region" description="Low complexity" evidence="1">
    <location>
        <begin position="10"/>
        <end position="22"/>
    </location>
</feature>
<proteinExistence type="predicted"/>
<feature type="region of interest" description="Disordered" evidence="1">
    <location>
        <begin position="1"/>
        <end position="131"/>
    </location>
</feature>
<sequence length="504" mass="55986">MEYSISIPDQSAQPTPSTDSTPSPAPTRHYLNFVSSSSSARPLTSSTPLPLQQTDQCNFDPITTTITAPSLLSSPSNQSSSSTALELDKEPAQSPKLNTHRKPTCRNPISAPESSTESPPEPHHANLQTPSIHRLSFHPIIEIVREMEMGRQSLWLIPYSTSQDGLHDHDNNSDQPAQPKPSSSSIPTSFMHFYDIKPESLMHEILISSSSSTTPPPLQFILKHAHMDQSKVEVITTAAVITTTSDSQSLSSLASSSSSNLSLTPELVKEPAPPWKFIEHQNPAAIYGNSIPAHENSTPMIIMISCIMLAQPHLRIFILIGLLRFMYIVEVCEKFENYFFMGLLYHLARNWSCQMITEYVLMEDHPIFEIVEQQQLGRNVLVLAIPMAIALFSIYKFEPLNVIEIMPAMRLIALMLSVAVALIWNGILLRRIWKRVSNLVELLGIALMFGAFYMFGVLLLPGELALIPAICFMLCLIPFVKAFFSQKEPETIGSNTDAHSLPPV</sequence>
<keyword evidence="4" id="KW-1185">Reference proteome</keyword>
<dbReference type="EMBL" id="JAAGAX010000006">
    <property type="protein sequence ID" value="KAF2312767.1"/>
    <property type="molecule type" value="Genomic_DNA"/>
</dbReference>
<evidence type="ECO:0000256" key="2">
    <source>
        <dbReference type="SAM" id="Phobius"/>
    </source>
</evidence>
<gene>
    <name evidence="3" type="ORF">GH714_039960</name>
</gene>
<feature type="transmembrane region" description="Helical" evidence="2">
    <location>
        <begin position="376"/>
        <end position="395"/>
    </location>
</feature>
<feature type="compositionally biased region" description="Polar residues" evidence="1">
    <location>
        <begin position="55"/>
        <end position="68"/>
    </location>
</feature>
<name>A0A6A6MIH5_HEVBR</name>